<dbReference type="InterPro" id="IPR003018">
    <property type="entry name" value="GAF"/>
</dbReference>
<name>A0A6N8IVT1_9BURK</name>
<dbReference type="AlphaFoldDB" id="A0A6N8IVT1"/>
<gene>
    <name evidence="2" type="ORF">GON04_16510</name>
</gene>
<dbReference type="Gene3D" id="3.30.450.40">
    <property type="match status" value="1"/>
</dbReference>
<dbReference type="EMBL" id="WSEL01000009">
    <property type="protein sequence ID" value="MVQ31064.1"/>
    <property type="molecule type" value="Genomic_DNA"/>
</dbReference>
<keyword evidence="3" id="KW-1185">Reference proteome</keyword>
<evidence type="ECO:0000259" key="1">
    <source>
        <dbReference type="SMART" id="SM00065"/>
    </source>
</evidence>
<dbReference type="SUPFAM" id="SSF55781">
    <property type="entry name" value="GAF domain-like"/>
    <property type="match status" value="1"/>
</dbReference>
<comment type="caution">
    <text evidence="2">The sequence shown here is derived from an EMBL/GenBank/DDBJ whole genome shotgun (WGS) entry which is preliminary data.</text>
</comment>
<dbReference type="RefSeq" id="WP_157399155.1">
    <property type="nucleotide sequence ID" value="NZ_WSEL01000009.1"/>
</dbReference>
<dbReference type="InterPro" id="IPR029016">
    <property type="entry name" value="GAF-like_dom_sf"/>
</dbReference>
<dbReference type="PANTHER" id="PTHR43102">
    <property type="entry name" value="SLR1143 PROTEIN"/>
    <property type="match status" value="1"/>
</dbReference>
<proteinExistence type="predicted"/>
<dbReference type="Pfam" id="PF01590">
    <property type="entry name" value="GAF"/>
    <property type="match status" value="1"/>
</dbReference>
<evidence type="ECO:0000313" key="2">
    <source>
        <dbReference type="EMBL" id="MVQ31064.1"/>
    </source>
</evidence>
<organism evidence="2 3">
    <name type="scientific">Ramlibacter pinisoli</name>
    <dbReference type="NCBI Taxonomy" id="2682844"/>
    <lineage>
        <taxon>Bacteria</taxon>
        <taxon>Pseudomonadati</taxon>
        <taxon>Pseudomonadota</taxon>
        <taxon>Betaproteobacteria</taxon>
        <taxon>Burkholderiales</taxon>
        <taxon>Comamonadaceae</taxon>
        <taxon>Ramlibacter</taxon>
    </lineage>
</organism>
<evidence type="ECO:0000313" key="3">
    <source>
        <dbReference type="Proteomes" id="UP000469385"/>
    </source>
</evidence>
<dbReference type="Proteomes" id="UP000469385">
    <property type="component" value="Unassembled WGS sequence"/>
</dbReference>
<reference evidence="2 3" key="1">
    <citation type="submission" date="2019-12" db="EMBL/GenBank/DDBJ databases">
        <authorList>
            <person name="Huq M.A."/>
        </authorList>
    </citation>
    <scope>NUCLEOTIDE SEQUENCE [LARGE SCALE GENOMIC DNA]</scope>
    <source>
        <strain evidence="2 3">MAH-25</strain>
    </source>
</reference>
<sequence length="183" mass="19317">MSSTRHHDVGHLLCIANDIAVATASYATAPALGTIHQFLHDIRQALGMDVAFISQIVAGRRRFEVVSAATSGPEPIAAGQSDALVDTYCKLVVDGELPPVIRDVADFPRAAALPITRALDIRSYLSARVLLSSGEVFGTLCCFSHQTRPDLVEADGEALQSIADAIAAGVERGEAAPGEPAWR</sequence>
<dbReference type="PANTHER" id="PTHR43102:SF2">
    <property type="entry name" value="GAF DOMAIN-CONTAINING PROTEIN"/>
    <property type="match status" value="1"/>
</dbReference>
<protein>
    <submittedName>
        <fullName evidence="2">GAF domain-containing protein</fullName>
    </submittedName>
</protein>
<accession>A0A6N8IVT1</accession>
<dbReference type="SMART" id="SM00065">
    <property type="entry name" value="GAF"/>
    <property type="match status" value="1"/>
</dbReference>
<feature type="domain" description="GAF" evidence="1">
    <location>
        <begin position="30"/>
        <end position="180"/>
    </location>
</feature>